<keyword evidence="2 6" id="KW-0812">Transmembrane</keyword>
<keyword evidence="9" id="KW-1185">Reference proteome</keyword>
<dbReference type="OrthoDB" id="3934549at2759"/>
<dbReference type="InterPro" id="IPR052337">
    <property type="entry name" value="SAT4-like"/>
</dbReference>
<dbReference type="Proteomes" id="UP000799324">
    <property type="component" value="Unassembled WGS sequence"/>
</dbReference>
<reference evidence="8" key="1">
    <citation type="journal article" date="2020" name="Stud. Mycol.">
        <title>101 Dothideomycetes genomes: a test case for predicting lifestyles and emergence of pathogens.</title>
        <authorList>
            <person name="Haridas S."/>
            <person name="Albert R."/>
            <person name="Binder M."/>
            <person name="Bloem J."/>
            <person name="Labutti K."/>
            <person name="Salamov A."/>
            <person name="Andreopoulos B."/>
            <person name="Baker S."/>
            <person name="Barry K."/>
            <person name="Bills G."/>
            <person name="Bluhm B."/>
            <person name="Cannon C."/>
            <person name="Castanera R."/>
            <person name="Culley D."/>
            <person name="Daum C."/>
            <person name="Ezra D."/>
            <person name="Gonzalez J."/>
            <person name="Henrissat B."/>
            <person name="Kuo A."/>
            <person name="Liang C."/>
            <person name="Lipzen A."/>
            <person name="Lutzoni F."/>
            <person name="Magnuson J."/>
            <person name="Mondo S."/>
            <person name="Nolan M."/>
            <person name="Ohm R."/>
            <person name="Pangilinan J."/>
            <person name="Park H.-J."/>
            <person name="Ramirez L."/>
            <person name="Alfaro M."/>
            <person name="Sun H."/>
            <person name="Tritt A."/>
            <person name="Yoshinaga Y."/>
            <person name="Zwiers L.-H."/>
            <person name="Turgeon B."/>
            <person name="Goodwin S."/>
            <person name="Spatafora J."/>
            <person name="Crous P."/>
            <person name="Grigoriev I."/>
        </authorList>
    </citation>
    <scope>NUCLEOTIDE SEQUENCE</scope>
    <source>
        <strain evidence="8">CBS 122681</strain>
    </source>
</reference>
<feature type="transmembrane region" description="Helical" evidence="6">
    <location>
        <begin position="47"/>
        <end position="65"/>
    </location>
</feature>
<feature type="domain" description="Rhodopsin" evidence="7">
    <location>
        <begin position="30"/>
        <end position="269"/>
    </location>
</feature>
<organism evidence="8 9">
    <name type="scientific">Lophiostoma macrostomum CBS 122681</name>
    <dbReference type="NCBI Taxonomy" id="1314788"/>
    <lineage>
        <taxon>Eukaryota</taxon>
        <taxon>Fungi</taxon>
        <taxon>Dikarya</taxon>
        <taxon>Ascomycota</taxon>
        <taxon>Pezizomycotina</taxon>
        <taxon>Dothideomycetes</taxon>
        <taxon>Pleosporomycetidae</taxon>
        <taxon>Pleosporales</taxon>
        <taxon>Lophiostomataceae</taxon>
        <taxon>Lophiostoma</taxon>
    </lineage>
</organism>
<evidence type="ECO:0000313" key="8">
    <source>
        <dbReference type="EMBL" id="KAF2650362.1"/>
    </source>
</evidence>
<feature type="transmembrane region" description="Helical" evidence="6">
    <location>
        <begin position="207"/>
        <end position="226"/>
    </location>
</feature>
<feature type="transmembrane region" description="Helical" evidence="6">
    <location>
        <begin position="93"/>
        <end position="115"/>
    </location>
</feature>
<dbReference type="PANTHER" id="PTHR33048:SF123">
    <property type="entry name" value="INTEGRAL MEMBRANE PROTEIN"/>
    <property type="match status" value="1"/>
</dbReference>
<proteinExistence type="inferred from homology"/>
<gene>
    <name evidence="8" type="ORF">K491DRAFT_707610</name>
</gene>
<feature type="transmembrane region" description="Helical" evidence="6">
    <location>
        <begin position="173"/>
        <end position="195"/>
    </location>
</feature>
<evidence type="ECO:0000256" key="4">
    <source>
        <dbReference type="ARBA" id="ARBA00023136"/>
    </source>
</evidence>
<comment type="subcellular location">
    <subcellularLocation>
        <location evidence="1">Membrane</location>
        <topology evidence="1">Multi-pass membrane protein</topology>
    </subcellularLocation>
</comment>
<accession>A0A6A6SS37</accession>
<dbReference type="AlphaFoldDB" id="A0A6A6SS37"/>
<comment type="similarity">
    <text evidence="5">Belongs to the SAT4 family.</text>
</comment>
<evidence type="ECO:0000256" key="3">
    <source>
        <dbReference type="ARBA" id="ARBA00022989"/>
    </source>
</evidence>
<feature type="transmembrane region" description="Helical" evidence="6">
    <location>
        <begin position="246"/>
        <end position="269"/>
    </location>
</feature>
<protein>
    <recommendedName>
        <fullName evidence="7">Rhodopsin domain-containing protein</fullName>
    </recommendedName>
</protein>
<evidence type="ECO:0000313" key="9">
    <source>
        <dbReference type="Proteomes" id="UP000799324"/>
    </source>
</evidence>
<dbReference type="PANTHER" id="PTHR33048">
    <property type="entry name" value="PTH11-LIKE INTEGRAL MEMBRANE PROTEIN (AFU_ORTHOLOGUE AFUA_5G11245)"/>
    <property type="match status" value="1"/>
</dbReference>
<name>A0A6A6SS37_9PLEO</name>
<evidence type="ECO:0000256" key="6">
    <source>
        <dbReference type="SAM" id="Phobius"/>
    </source>
</evidence>
<feature type="transmembrane region" description="Helical" evidence="6">
    <location>
        <begin position="127"/>
        <end position="153"/>
    </location>
</feature>
<evidence type="ECO:0000256" key="1">
    <source>
        <dbReference type="ARBA" id="ARBA00004141"/>
    </source>
</evidence>
<dbReference type="InterPro" id="IPR049326">
    <property type="entry name" value="Rhodopsin_dom_fungi"/>
</dbReference>
<evidence type="ECO:0000259" key="7">
    <source>
        <dbReference type="Pfam" id="PF20684"/>
    </source>
</evidence>
<feature type="transmembrane region" description="Helical" evidence="6">
    <location>
        <begin position="6"/>
        <end position="26"/>
    </location>
</feature>
<keyword evidence="3 6" id="KW-1133">Transmembrane helix</keyword>
<keyword evidence="4 6" id="KW-0472">Membrane</keyword>
<dbReference type="GO" id="GO:0016020">
    <property type="term" value="C:membrane"/>
    <property type="evidence" value="ECO:0007669"/>
    <property type="project" value="UniProtKB-SubCell"/>
</dbReference>
<dbReference type="EMBL" id="MU004457">
    <property type="protein sequence ID" value="KAF2650362.1"/>
    <property type="molecule type" value="Genomic_DNA"/>
</dbReference>
<dbReference type="Pfam" id="PF20684">
    <property type="entry name" value="Fung_rhodopsin"/>
    <property type="match status" value="1"/>
</dbReference>
<sequence length="331" mass="36887">MYSPGGSGLLAEGYILLILSFGLIVLRGYVRLYITARNGQGWRWDDTTIVIAWIFYLVEIVILHIKVDFGAGRHVYDIPHADIMTPRIRTCNIFYEINCVIVTLITKISISMYILRIRDDKQLRRLLWTLMALMTMATIATIGVLGSTCIPMRKLWEPNIPGKCLDLKTIYNVAYVQSAFTIVIDLGLSLVPVYILWDIKIARPKKIFICTLTSLGLIATVSNAIWNAFTETLASRDFTYNQIAVTVAATLEMGAGIIAACIPTCVGILRINRLKTQHSTGHLHSSRVRLHGSRSIGVSTPTPLATNKTYDTLKDDDATDMVPLSYVSSKD</sequence>
<evidence type="ECO:0000256" key="5">
    <source>
        <dbReference type="ARBA" id="ARBA00038359"/>
    </source>
</evidence>
<evidence type="ECO:0000256" key="2">
    <source>
        <dbReference type="ARBA" id="ARBA00022692"/>
    </source>
</evidence>